<feature type="compositionally biased region" description="Low complexity" evidence="1">
    <location>
        <begin position="488"/>
        <end position="505"/>
    </location>
</feature>
<feature type="region of interest" description="Disordered" evidence="1">
    <location>
        <begin position="300"/>
        <end position="336"/>
    </location>
</feature>
<dbReference type="InterPro" id="IPR008984">
    <property type="entry name" value="SMAD_FHA_dom_sf"/>
</dbReference>
<comment type="caution">
    <text evidence="4">The sequence shown here is derived from an EMBL/GenBank/DDBJ whole genome shotgun (WGS) entry which is preliminary data.</text>
</comment>
<dbReference type="InterPro" id="IPR000467">
    <property type="entry name" value="G_patch_dom"/>
</dbReference>
<name>A0AAW0YX40_9TREE</name>
<feature type="domain" description="G-patch" evidence="3">
    <location>
        <begin position="512"/>
        <end position="558"/>
    </location>
</feature>
<evidence type="ECO:0000313" key="4">
    <source>
        <dbReference type="EMBL" id="KAK8849624.1"/>
    </source>
</evidence>
<gene>
    <name evidence="4" type="ORF">IAR55_004959</name>
</gene>
<dbReference type="PROSITE" id="PS50006">
    <property type="entry name" value="FHA_DOMAIN"/>
    <property type="match status" value="1"/>
</dbReference>
<feature type="compositionally biased region" description="Basic and acidic residues" evidence="1">
    <location>
        <begin position="570"/>
        <end position="587"/>
    </location>
</feature>
<dbReference type="InterPro" id="IPR053027">
    <property type="entry name" value="AGGF1"/>
</dbReference>
<feature type="domain" description="FHA" evidence="2">
    <location>
        <begin position="228"/>
        <end position="303"/>
    </location>
</feature>
<dbReference type="SUPFAM" id="SSF49879">
    <property type="entry name" value="SMAD/FHA domain"/>
    <property type="match status" value="1"/>
</dbReference>
<dbReference type="PANTHER" id="PTHR23106:SF24">
    <property type="entry name" value="ANGIOGENIC FACTOR WITH G PATCH AND FHA DOMAINS 1"/>
    <property type="match status" value="1"/>
</dbReference>
<dbReference type="InterPro" id="IPR000253">
    <property type="entry name" value="FHA_dom"/>
</dbReference>
<reference evidence="4 5" key="1">
    <citation type="journal article" date="2024" name="bioRxiv">
        <title>Comparative genomics of Cryptococcus and Kwoniella reveals pathogenesis evolution and contrasting karyotype dynamics via intercentromeric recombination or chromosome fusion.</title>
        <authorList>
            <person name="Coelho M.A."/>
            <person name="David-Palma M."/>
            <person name="Shea T."/>
            <person name="Bowers K."/>
            <person name="McGinley-Smith S."/>
            <person name="Mohammad A.W."/>
            <person name="Gnirke A."/>
            <person name="Yurkov A.M."/>
            <person name="Nowrousian M."/>
            <person name="Sun S."/>
            <person name="Cuomo C.A."/>
            <person name="Heitman J."/>
        </authorList>
    </citation>
    <scope>NUCLEOTIDE SEQUENCE [LARGE SCALE GENOMIC DNA]</scope>
    <source>
        <strain evidence="4 5">CBS 13917</strain>
    </source>
</reference>
<evidence type="ECO:0000256" key="1">
    <source>
        <dbReference type="SAM" id="MobiDB-lite"/>
    </source>
</evidence>
<dbReference type="PANTHER" id="PTHR23106">
    <property type="entry name" value="ANGIOGENIC FACTOR WITH G PATCH AND FHA DOMAINS 1"/>
    <property type="match status" value="1"/>
</dbReference>
<keyword evidence="5" id="KW-1185">Reference proteome</keyword>
<dbReference type="Proteomes" id="UP001388673">
    <property type="component" value="Unassembled WGS sequence"/>
</dbReference>
<evidence type="ECO:0000259" key="3">
    <source>
        <dbReference type="PROSITE" id="PS50174"/>
    </source>
</evidence>
<feature type="compositionally biased region" description="Polar residues" evidence="1">
    <location>
        <begin position="140"/>
        <end position="161"/>
    </location>
</feature>
<dbReference type="Pfam" id="PF01585">
    <property type="entry name" value="G-patch"/>
    <property type="match status" value="1"/>
</dbReference>
<proteinExistence type="predicted"/>
<accession>A0AAW0YX40</accession>
<feature type="region of interest" description="Disordered" evidence="1">
    <location>
        <begin position="51"/>
        <end position="111"/>
    </location>
</feature>
<evidence type="ECO:0008006" key="6">
    <source>
        <dbReference type="Google" id="ProtNLM"/>
    </source>
</evidence>
<feature type="region of interest" description="Disordered" evidence="1">
    <location>
        <begin position="440"/>
        <end position="587"/>
    </location>
</feature>
<dbReference type="GO" id="GO:0003676">
    <property type="term" value="F:nucleic acid binding"/>
    <property type="evidence" value="ECO:0007669"/>
    <property type="project" value="InterPro"/>
</dbReference>
<dbReference type="PROSITE" id="PS50174">
    <property type="entry name" value="G_PATCH"/>
    <property type="match status" value="1"/>
</dbReference>
<organism evidence="4 5">
    <name type="scientific">Kwoniella newhampshirensis</name>
    <dbReference type="NCBI Taxonomy" id="1651941"/>
    <lineage>
        <taxon>Eukaryota</taxon>
        <taxon>Fungi</taxon>
        <taxon>Dikarya</taxon>
        <taxon>Basidiomycota</taxon>
        <taxon>Agaricomycotina</taxon>
        <taxon>Tremellomycetes</taxon>
        <taxon>Tremellales</taxon>
        <taxon>Cryptococcaceae</taxon>
        <taxon>Kwoniella</taxon>
    </lineage>
</organism>
<dbReference type="EMBL" id="JBCAWK010000009">
    <property type="protein sequence ID" value="KAK8849624.1"/>
    <property type="molecule type" value="Genomic_DNA"/>
</dbReference>
<dbReference type="Gene3D" id="2.60.200.20">
    <property type="match status" value="1"/>
</dbReference>
<dbReference type="KEGG" id="kne:92182217"/>
<dbReference type="AlphaFoldDB" id="A0AAW0YX40"/>
<sequence>MTAPTNPSNTKPDTWIYDHARRLYFHPLSNSYAIPDPVTGQWTYLPATEFRSGEPSGIQRGTPPYTYGGSIGVGEGRKSSNAGKRAHGTPDADGSADREEGEIEDDVGWGGLMDPERLAQVVKSTSTNVNGNGSTTRSSQQYASSSNPKHPSYSNPSSSTAAPLMPTVAPIQYDDPILYAYPPSSSSEMTKGRDQHERPNHILRLVVVSSQCLDPGGVAIIDTREDGVQLGRDRCENGGRARVRLREMEVSKTHAVIYWGQGGGADMTGDISGMDSEGRNGEEAEEGGWWVVDLGSTHGTFLTAPPNDDEAETGTPNASRQIKTTTKAKRLSEPKHASKPFALSHLSSLKVGSTTFQTHIHTSWPCSACQISGSNEIVLDDGQAKSTTTRGIADEATTGNGAGTTWSIAMDSKQKRENREVKRKREMALLKETLLNRSASASSTAAVAVHGTEEREREYLDRSAMRRRLHPPSPPSLSASRQSETRHSSTPTQVQSTTTSTETQSHLTPNGPSKFALGFLSNSGWVPGQGLGKNGEGRAEPINAEPRTAKRGLGAEGSKAVVDDLGPGGDWKERGKQRRWEEARARS</sequence>
<dbReference type="RefSeq" id="XP_066801512.1">
    <property type="nucleotide sequence ID" value="XM_066948053.1"/>
</dbReference>
<feature type="compositionally biased region" description="Basic and acidic residues" evidence="1">
    <location>
        <begin position="451"/>
        <end position="464"/>
    </location>
</feature>
<feature type="compositionally biased region" description="Polar residues" evidence="1">
    <location>
        <begin position="314"/>
        <end position="325"/>
    </location>
</feature>
<evidence type="ECO:0000259" key="2">
    <source>
        <dbReference type="PROSITE" id="PS50006"/>
    </source>
</evidence>
<protein>
    <recommendedName>
        <fullName evidence="6">G-patch domain-containing protein</fullName>
    </recommendedName>
</protein>
<dbReference type="SMART" id="SM00443">
    <property type="entry name" value="G_patch"/>
    <property type="match status" value="1"/>
</dbReference>
<evidence type="ECO:0000313" key="5">
    <source>
        <dbReference type="Proteomes" id="UP001388673"/>
    </source>
</evidence>
<dbReference type="Pfam" id="PF00498">
    <property type="entry name" value="FHA"/>
    <property type="match status" value="1"/>
</dbReference>
<feature type="compositionally biased region" description="Low complexity" evidence="1">
    <location>
        <begin position="440"/>
        <end position="449"/>
    </location>
</feature>
<feature type="region of interest" description="Disordered" evidence="1">
    <location>
        <begin position="125"/>
        <end position="163"/>
    </location>
</feature>
<dbReference type="GeneID" id="92182217"/>
<feature type="compositionally biased region" description="Low complexity" evidence="1">
    <location>
        <begin position="125"/>
        <end position="139"/>
    </location>
</feature>